<reference evidence="2 3" key="1">
    <citation type="journal article" date="2021" name="Elife">
        <title>Chloroplast acquisition without the gene transfer in kleptoplastic sea slugs, Plakobranchus ocellatus.</title>
        <authorList>
            <person name="Maeda T."/>
            <person name="Takahashi S."/>
            <person name="Yoshida T."/>
            <person name="Shimamura S."/>
            <person name="Takaki Y."/>
            <person name="Nagai Y."/>
            <person name="Toyoda A."/>
            <person name="Suzuki Y."/>
            <person name="Arimoto A."/>
            <person name="Ishii H."/>
            <person name="Satoh N."/>
            <person name="Nishiyama T."/>
            <person name="Hasebe M."/>
            <person name="Maruyama T."/>
            <person name="Minagawa J."/>
            <person name="Obokata J."/>
            <person name="Shigenobu S."/>
        </authorList>
    </citation>
    <scope>NUCLEOTIDE SEQUENCE [LARGE SCALE GENOMIC DNA]</scope>
</reference>
<dbReference type="AlphaFoldDB" id="A0AAV4C6W8"/>
<dbReference type="Proteomes" id="UP000735302">
    <property type="component" value="Unassembled WGS sequence"/>
</dbReference>
<feature type="compositionally biased region" description="Low complexity" evidence="1">
    <location>
        <begin position="81"/>
        <end position="90"/>
    </location>
</feature>
<gene>
    <name evidence="2" type="ORF">PoB_005291900</name>
</gene>
<evidence type="ECO:0000256" key="1">
    <source>
        <dbReference type="SAM" id="MobiDB-lite"/>
    </source>
</evidence>
<dbReference type="EMBL" id="BLXT01005830">
    <property type="protein sequence ID" value="GFO26414.1"/>
    <property type="molecule type" value="Genomic_DNA"/>
</dbReference>
<keyword evidence="3" id="KW-1185">Reference proteome</keyword>
<organism evidence="2 3">
    <name type="scientific">Plakobranchus ocellatus</name>
    <dbReference type="NCBI Taxonomy" id="259542"/>
    <lineage>
        <taxon>Eukaryota</taxon>
        <taxon>Metazoa</taxon>
        <taxon>Spiralia</taxon>
        <taxon>Lophotrochozoa</taxon>
        <taxon>Mollusca</taxon>
        <taxon>Gastropoda</taxon>
        <taxon>Heterobranchia</taxon>
        <taxon>Euthyneura</taxon>
        <taxon>Panpulmonata</taxon>
        <taxon>Sacoglossa</taxon>
        <taxon>Placobranchoidea</taxon>
        <taxon>Plakobranchidae</taxon>
        <taxon>Plakobranchus</taxon>
    </lineage>
</organism>
<proteinExistence type="predicted"/>
<evidence type="ECO:0000313" key="3">
    <source>
        <dbReference type="Proteomes" id="UP000735302"/>
    </source>
</evidence>
<sequence length="130" mass="14211">MNELKDTIIRGWPDHKDGVPSAILPYFSYRDELTVQDEPAVPTNNHHLLGTTSAVPVPQRTQPASANQHQEYYDGIDDEPTPSTVPVSPVIDTPRPSNSSRSTQPSDPPVSSSTQTRSGRTVKPPSKLNL</sequence>
<name>A0AAV4C6W8_9GAST</name>
<feature type="region of interest" description="Disordered" evidence="1">
    <location>
        <begin position="40"/>
        <end position="130"/>
    </location>
</feature>
<feature type="compositionally biased region" description="Polar residues" evidence="1">
    <location>
        <begin position="95"/>
        <end position="119"/>
    </location>
</feature>
<protein>
    <submittedName>
        <fullName evidence="2">Uncharacterized protein</fullName>
    </submittedName>
</protein>
<evidence type="ECO:0000313" key="2">
    <source>
        <dbReference type="EMBL" id="GFO26414.1"/>
    </source>
</evidence>
<accession>A0AAV4C6W8</accession>
<feature type="compositionally biased region" description="Polar residues" evidence="1">
    <location>
        <begin position="42"/>
        <end position="70"/>
    </location>
</feature>
<comment type="caution">
    <text evidence="2">The sequence shown here is derived from an EMBL/GenBank/DDBJ whole genome shotgun (WGS) entry which is preliminary data.</text>
</comment>